<dbReference type="PANTHER" id="PTHR24029:SF1">
    <property type="entry name" value="TRANSCRIPTION-REPAIR-COUPLING FACTOR"/>
    <property type="match status" value="1"/>
</dbReference>
<gene>
    <name evidence="4" type="ORF">B2A_00748</name>
</gene>
<dbReference type="GO" id="GO:0005524">
    <property type="term" value="F:ATP binding"/>
    <property type="evidence" value="ECO:0007669"/>
    <property type="project" value="UniProtKB-KW"/>
</dbReference>
<sequence>IVTASNQAQTQLIAELDYFSDCKTAPRVWSFPDREILPYDHFSPATEIVSERLRTLNAIRQGQARVILVSAPALCERLPPAPFLDQETLVLNVGETLPLASFRTRLLEAGYQETSLVRAPGEFAIRGSLLDIFTVAASFPYRIDFLDETIETLRSFDPETQLSVERVESVSWLPAREFRLD</sequence>
<dbReference type="Pfam" id="PF17757">
    <property type="entry name" value="UvrB_inter"/>
    <property type="match status" value="1"/>
</dbReference>
<accession>T1CIS6</accession>
<feature type="non-terminal residue" evidence="4">
    <location>
        <position position="181"/>
    </location>
</feature>
<feature type="non-terminal residue" evidence="4">
    <location>
        <position position="1"/>
    </location>
</feature>
<protein>
    <submittedName>
        <fullName evidence="4">Transcription-repair coupling factor</fullName>
    </submittedName>
</protein>
<dbReference type="GO" id="GO:0003677">
    <property type="term" value="F:DNA binding"/>
    <property type="evidence" value="ECO:0007669"/>
    <property type="project" value="InterPro"/>
</dbReference>
<dbReference type="InterPro" id="IPR041471">
    <property type="entry name" value="UvrB_inter"/>
</dbReference>
<proteinExistence type="predicted"/>
<name>T1CIS6_9ZZZZ</name>
<comment type="caution">
    <text evidence="4">The sequence shown here is derived from an EMBL/GenBank/DDBJ whole genome shotgun (WGS) entry which is preliminary data.</text>
</comment>
<evidence type="ECO:0000256" key="1">
    <source>
        <dbReference type="ARBA" id="ARBA00022741"/>
    </source>
</evidence>
<dbReference type="PANTHER" id="PTHR24029">
    <property type="entry name" value="UVRABC SYSTEM PROTEIN B"/>
    <property type="match status" value="1"/>
</dbReference>
<dbReference type="InterPro" id="IPR027417">
    <property type="entry name" value="P-loop_NTPase"/>
</dbReference>
<feature type="domain" description="UvrB interaction" evidence="3">
    <location>
        <begin position="89"/>
        <end position="178"/>
    </location>
</feature>
<dbReference type="InterPro" id="IPR004807">
    <property type="entry name" value="UvrB"/>
</dbReference>
<dbReference type="AlphaFoldDB" id="T1CIS6"/>
<dbReference type="GO" id="GO:0016887">
    <property type="term" value="F:ATP hydrolysis activity"/>
    <property type="evidence" value="ECO:0007669"/>
    <property type="project" value="InterPro"/>
</dbReference>
<dbReference type="GO" id="GO:0009380">
    <property type="term" value="C:excinuclease repair complex"/>
    <property type="evidence" value="ECO:0007669"/>
    <property type="project" value="InterPro"/>
</dbReference>
<organism evidence="4">
    <name type="scientific">mine drainage metagenome</name>
    <dbReference type="NCBI Taxonomy" id="410659"/>
    <lineage>
        <taxon>unclassified sequences</taxon>
        <taxon>metagenomes</taxon>
        <taxon>ecological metagenomes</taxon>
    </lineage>
</organism>
<dbReference type="GO" id="GO:0006289">
    <property type="term" value="P:nucleotide-excision repair"/>
    <property type="evidence" value="ECO:0007669"/>
    <property type="project" value="InterPro"/>
</dbReference>
<reference evidence="4" key="1">
    <citation type="submission" date="2013-08" db="EMBL/GenBank/DDBJ databases">
        <authorList>
            <person name="Mendez C."/>
            <person name="Richter M."/>
            <person name="Ferrer M."/>
            <person name="Sanchez J."/>
        </authorList>
    </citation>
    <scope>NUCLEOTIDE SEQUENCE</scope>
</reference>
<reference evidence="4" key="2">
    <citation type="journal article" date="2014" name="ISME J.">
        <title>Microbial stratification in low pH oxic and suboxic macroscopic growths along an acid mine drainage.</title>
        <authorList>
            <person name="Mendez-Garcia C."/>
            <person name="Mesa V."/>
            <person name="Sprenger R.R."/>
            <person name="Richter M."/>
            <person name="Diez M.S."/>
            <person name="Solano J."/>
            <person name="Bargiela R."/>
            <person name="Golyshina O.V."/>
            <person name="Manteca A."/>
            <person name="Ramos J.L."/>
            <person name="Gallego J.R."/>
            <person name="Llorente I."/>
            <person name="Martins Dos Santos V.A."/>
            <person name="Jensen O.N."/>
            <person name="Pelaez A.I."/>
            <person name="Sanchez J."/>
            <person name="Ferrer M."/>
        </authorList>
    </citation>
    <scope>NUCLEOTIDE SEQUENCE</scope>
</reference>
<dbReference type="EMBL" id="AUZZ01000579">
    <property type="protein sequence ID" value="EQD67475.1"/>
    <property type="molecule type" value="Genomic_DNA"/>
</dbReference>
<keyword evidence="2" id="KW-0067">ATP-binding</keyword>
<evidence type="ECO:0000256" key="2">
    <source>
        <dbReference type="ARBA" id="ARBA00022840"/>
    </source>
</evidence>
<keyword evidence="1" id="KW-0547">Nucleotide-binding</keyword>
<evidence type="ECO:0000313" key="4">
    <source>
        <dbReference type="EMBL" id="EQD67475.1"/>
    </source>
</evidence>
<dbReference type="SUPFAM" id="SSF52540">
    <property type="entry name" value="P-loop containing nucleoside triphosphate hydrolases"/>
    <property type="match status" value="1"/>
</dbReference>
<dbReference type="Gene3D" id="3.40.50.11180">
    <property type="match status" value="1"/>
</dbReference>
<evidence type="ECO:0000259" key="3">
    <source>
        <dbReference type="Pfam" id="PF17757"/>
    </source>
</evidence>